<name>A0A8J2Y9W2_9RHOB</name>
<evidence type="ECO:0008006" key="4">
    <source>
        <dbReference type="Google" id="ProtNLM"/>
    </source>
</evidence>
<dbReference type="Gene3D" id="1.20.120.1490">
    <property type="match status" value="1"/>
</dbReference>
<gene>
    <name evidence="2" type="ORF">GCM10007276_00920</name>
</gene>
<sequence>MNPLSTSVNRKRLFWGILAASLLLNGFFVGMAAVGYFDPPRKGGLRGEVDSIGRRLPDEYRSQLRQDVRALLPELRPLWRRLRELRREIGAEAARPQPDRAAIDTRLEEIRALTNQTQALVQTRIFDQVMGFPPEVRAGLARDENDR</sequence>
<keyword evidence="3" id="KW-1185">Reference proteome</keyword>
<dbReference type="AlphaFoldDB" id="A0A8J2Y9W2"/>
<protein>
    <recommendedName>
        <fullName evidence="4">Zinc resistance-associated protein</fullName>
    </recommendedName>
</protein>
<organism evidence="2 3">
    <name type="scientific">Agaricicola taiwanensis</name>
    <dbReference type="NCBI Taxonomy" id="591372"/>
    <lineage>
        <taxon>Bacteria</taxon>
        <taxon>Pseudomonadati</taxon>
        <taxon>Pseudomonadota</taxon>
        <taxon>Alphaproteobacteria</taxon>
        <taxon>Rhodobacterales</taxon>
        <taxon>Paracoccaceae</taxon>
        <taxon>Agaricicola</taxon>
    </lineage>
</organism>
<proteinExistence type="predicted"/>
<dbReference type="InterPro" id="IPR025961">
    <property type="entry name" value="Metal_resist"/>
</dbReference>
<reference evidence="2" key="2">
    <citation type="submission" date="2020-09" db="EMBL/GenBank/DDBJ databases">
        <authorList>
            <person name="Sun Q."/>
            <person name="Sedlacek I."/>
        </authorList>
    </citation>
    <scope>NUCLEOTIDE SEQUENCE</scope>
    <source>
        <strain evidence="2">CCM 7684</strain>
    </source>
</reference>
<comment type="caution">
    <text evidence="2">The sequence shown here is derived from an EMBL/GenBank/DDBJ whole genome shotgun (WGS) entry which is preliminary data.</text>
</comment>
<dbReference type="Pfam" id="PF13801">
    <property type="entry name" value="Metal_resist"/>
    <property type="match status" value="1"/>
</dbReference>
<feature type="transmembrane region" description="Helical" evidence="1">
    <location>
        <begin position="12"/>
        <end position="37"/>
    </location>
</feature>
<accession>A0A8J2Y9W2</accession>
<dbReference type="Proteomes" id="UP000602745">
    <property type="component" value="Unassembled WGS sequence"/>
</dbReference>
<evidence type="ECO:0000256" key="1">
    <source>
        <dbReference type="SAM" id="Phobius"/>
    </source>
</evidence>
<keyword evidence="1" id="KW-0472">Membrane</keyword>
<keyword evidence="1" id="KW-1133">Transmembrane helix</keyword>
<evidence type="ECO:0000313" key="3">
    <source>
        <dbReference type="Proteomes" id="UP000602745"/>
    </source>
</evidence>
<dbReference type="EMBL" id="BMCP01000001">
    <property type="protein sequence ID" value="GGE27561.1"/>
    <property type="molecule type" value="Genomic_DNA"/>
</dbReference>
<evidence type="ECO:0000313" key="2">
    <source>
        <dbReference type="EMBL" id="GGE27561.1"/>
    </source>
</evidence>
<reference evidence="2" key="1">
    <citation type="journal article" date="2014" name="Int. J. Syst. Evol. Microbiol.">
        <title>Complete genome sequence of Corynebacterium casei LMG S-19264T (=DSM 44701T), isolated from a smear-ripened cheese.</title>
        <authorList>
            <consortium name="US DOE Joint Genome Institute (JGI-PGF)"/>
            <person name="Walter F."/>
            <person name="Albersmeier A."/>
            <person name="Kalinowski J."/>
            <person name="Ruckert C."/>
        </authorList>
    </citation>
    <scope>NUCLEOTIDE SEQUENCE</scope>
    <source>
        <strain evidence="2">CCM 7684</strain>
    </source>
</reference>
<keyword evidence="1" id="KW-0812">Transmembrane</keyword>
<dbReference type="RefSeq" id="WP_188407717.1">
    <property type="nucleotide sequence ID" value="NZ_BMCP01000001.1"/>
</dbReference>